<dbReference type="AlphaFoldDB" id="A0A932ZU10"/>
<name>A0A932ZU10_UNCTE</name>
<gene>
    <name evidence="2" type="ORF">HY618_03235</name>
</gene>
<dbReference type="GO" id="GO:0070006">
    <property type="term" value="F:metalloaminopeptidase activity"/>
    <property type="evidence" value="ECO:0007669"/>
    <property type="project" value="InterPro"/>
</dbReference>
<proteinExistence type="predicted"/>
<evidence type="ECO:0000313" key="2">
    <source>
        <dbReference type="EMBL" id="MBI4251449.1"/>
    </source>
</evidence>
<dbReference type="SUPFAM" id="SSF52949">
    <property type="entry name" value="Macro domain-like"/>
    <property type="match status" value="1"/>
</dbReference>
<dbReference type="InterPro" id="IPR008283">
    <property type="entry name" value="Peptidase_M17_N"/>
</dbReference>
<dbReference type="Proteomes" id="UP000752292">
    <property type="component" value="Unassembled WGS sequence"/>
</dbReference>
<dbReference type="GO" id="GO:0006508">
    <property type="term" value="P:proteolysis"/>
    <property type="evidence" value="ECO:0007669"/>
    <property type="project" value="InterPro"/>
</dbReference>
<accession>A0A932ZU10</accession>
<evidence type="ECO:0000313" key="3">
    <source>
        <dbReference type="Proteomes" id="UP000752292"/>
    </source>
</evidence>
<reference evidence="2" key="1">
    <citation type="submission" date="2020-07" db="EMBL/GenBank/DDBJ databases">
        <title>Huge and variable diversity of episymbiotic CPR bacteria and DPANN archaea in groundwater ecosystems.</title>
        <authorList>
            <person name="He C.Y."/>
            <person name="Keren R."/>
            <person name="Whittaker M."/>
            <person name="Farag I.F."/>
            <person name="Doudna J."/>
            <person name="Cate J.H.D."/>
            <person name="Banfield J.F."/>
        </authorList>
    </citation>
    <scope>NUCLEOTIDE SEQUENCE</scope>
    <source>
        <strain evidence="2">NC_groundwater_1370_Ag_S-0.2um_69_93</strain>
    </source>
</reference>
<dbReference type="EMBL" id="JACQRX010000145">
    <property type="protein sequence ID" value="MBI4251449.1"/>
    <property type="molecule type" value="Genomic_DNA"/>
</dbReference>
<organism evidence="2 3">
    <name type="scientific">Tectimicrobiota bacterium</name>
    <dbReference type="NCBI Taxonomy" id="2528274"/>
    <lineage>
        <taxon>Bacteria</taxon>
        <taxon>Pseudomonadati</taxon>
        <taxon>Nitrospinota/Tectimicrobiota group</taxon>
        <taxon>Candidatus Tectimicrobiota</taxon>
    </lineage>
</organism>
<dbReference type="Gene3D" id="3.40.220.10">
    <property type="entry name" value="Leucine Aminopeptidase, subunit E, domain 1"/>
    <property type="match status" value="1"/>
</dbReference>
<comment type="caution">
    <text evidence="2">The sequence shown here is derived from an EMBL/GenBank/DDBJ whole genome shotgun (WGS) entry which is preliminary data.</text>
</comment>
<dbReference type="Pfam" id="PF02789">
    <property type="entry name" value="Peptidase_M17_N"/>
    <property type="match status" value="1"/>
</dbReference>
<sequence length="184" mass="19721">MIRVRLSSQPMETVPSFVAVTAFTQEEIPLRGLAERMDALLGGEASRLIQEGRLSGRWNSQALIASRGRAGSSYVLFAGLGSVQGLTLSALSLRVEKIVDRLLRTSARSISMAVIGRETRGAGFPAIAAETVQGALRALSGSPLDLDLTMCEPDPACYPELVAVAEHAVFRRPEERGLSLEVEV</sequence>
<feature type="domain" description="Peptidase M17 leucyl aminopeptidase N-terminal" evidence="1">
    <location>
        <begin position="26"/>
        <end position="138"/>
    </location>
</feature>
<evidence type="ECO:0000259" key="1">
    <source>
        <dbReference type="Pfam" id="PF02789"/>
    </source>
</evidence>
<protein>
    <recommendedName>
        <fullName evidence="1">Peptidase M17 leucyl aminopeptidase N-terminal domain-containing protein</fullName>
    </recommendedName>
</protein>
<dbReference type="InterPro" id="IPR043472">
    <property type="entry name" value="Macro_dom-like"/>
</dbReference>